<dbReference type="InParanoid" id="G0NDL5"/>
<feature type="compositionally biased region" description="Basic and acidic residues" evidence="1">
    <location>
        <begin position="550"/>
        <end position="559"/>
    </location>
</feature>
<feature type="compositionally biased region" description="Polar residues" evidence="1">
    <location>
        <begin position="539"/>
        <end position="549"/>
    </location>
</feature>
<sequence>MDSDDSVGRDFRKGKRVIKIPLNGCQKIEFKNITKEDVSVDATLHSLRFSILNSRMTSDENRFKVVIPPDNSIVIVIKDMGHVKTDKWERPTYHFEGVLNVEVKEARESILLDTDPKTDSYRKLRTYEDSQADCGFFDFGMCDKVKNFLLIEPISDDKYGKGLPNNVKTLELNADDRRHNSQMRKLHTINRIAAINRFMGPDEYKKALDICAKEEELLRKGQQEYQASAALESKRSEKSDVKSLSHDQLTSVASQSKKSEKSEAKSMTENPKSTVKSEKTTKSEMVQKSEKEDPVGRKFRKGKRVIKIPLNGSQKIEIKNIIKEDISLDVGLHSSRFSILNCRKTSFRDFYKADLSPDNSIVIVIKDNGHVDMNKILPTYIFEGVFRVTVKEISQSIFLIPDPDTESFKELRLYRDRHADCELLELHNGEVEEFVSIEPISDSKYGETLPNNVKMLRMNEGDRRHNFKMVEADTMSRIAAINPFLDPSEYKKSLDIIAKEDERHWTNQKESNKSHPSSAAPESKRSVTSEKSDAKSLRSDQLTSVASQLERSEKSEAKSMTENSKSTVKSEKTIKSEMVQKSKKVDLPELKNEEKKKRKKKKRCVIC</sequence>
<evidence type="ECO:0000256" key="1">
    <source>
        <dbReference type="SAM" id="MobiDB-lite"/>
    </source>
</evidence>
<dbReference type="AlphaFoldDB" id="G0NDL5"/>
<protein>
    <submittedName>
        <fullName evidence="2">Uncharacterized protein</fullName>
    </submittedName>
</protein>
<gene>
    <name evidence="2" type="ORF">CAEBREN_04479</name>
</gene>
<dbReference type="EMBL" id="GL379868">
    <property type="protein sequence ID" value="EGT58365.1"/>
    <property type="molecule type" value="Genomic_DNA"/>
</dbReference>
<feature type="compositionally biased region" description="Basic and acidic residues" evidence="1">
    <location>
        <begin position="522"/>
        <end position="538"/>
    </location>
</feature>
<dbReference type="Proteomes" id="UP000008068">
    <property type="component" value="Unassembled WGS sequence"/>
</dbReference>
<evidence type="ECO:0000313" key="2">
    <source>
        <dbReference type="EMBL" id="EGT58365.1"/>
    </source>
</evidence>
<feature type="compositionally biased region" description="Basic and acidic residues" evidence="1">
    <location>
        <begin position="504"/>
        <end position="513"/>
    </location>
</feature>
<feature type="compositionally biased region" description="Basic and acidic residues" evidence="1">
    <location>
        <begin position="257"/>
        <end position="266"/>
    </location>
</feature>
<organism evidence="3">
    <name type="scientific">Caenorhabditis brenneri</name>
    <name type="common">Nematode worm</name>
    <dbReference type="NCBI Taxonomy" id="135651"/>
    <lineage>
        <taxon>Eukaryota</taxon>
        <taxon>Metazoa</taxon>
        <taxon>Ecdysozoa</taxon>
        <taxon>Nematoda</taxon>
        <taxon>Chromadorea</taxon>
        <taxon>Rhabditida</taxon>
        <taxon>Rhabditina</taxon>
        <taxon>Rhabditomorpha</taxon>
        <taxon>Rhabditoidea</taxon>
        <taxon>Rhabditidae</taxon>
        <taxon>Peloderinae</taxon>
        <taxon>Caenorhabditis</taxon>
    </lineage>
</organism>
<feature type="compositionally biased region" description="Basic residues" evidence="1">
    <location>
        <begin position="596"/>
        <end position="607"/>
    </location>
</feature>
<proteinExistence type="predicted"/>
<reference evidence="3" key="1">
    <citation type="submission" date="2011-07" db="EMBL/GenBank/DDBJ databases">
        <authorList>
            <consortium name="Caenorhabditis brenneri Sequencing and Analysis Consortium"/>
            <person name="Wilson R.K."/>
        </authorList>
    </citation>
    <scope>NUCLEOTIDE SEQUENCE [LARGE SCALE GENOMIC DNA]</scope>
    <source>
        <strain evidence="3">PB2801</strain>
    </source>
</reference>
<feature type="compositionally biased region" description="Basic and acidic residues" evidence="1">
    <location>
        <begin position="568"/>
        <end position="595"/>
    </location>
</feature>
<keyword evidence="3" id="KW-1185">Reference proteome</keyword>
<evidence type="ECO:0000313" key="3">
    <source>
        <dbReference type="Proteomes" id="UP000008068"/>
    </source>
</evidence>
<dbReference type="HOGENOM" id="CLU_015783_0_0_1"/>
<feature type="region of interest" description="Disordered" evidence="1">
    <location>
        <begin position="504"/>
        <end position="607"/>
    </location>
</feature>
<feature type="compositionally biased region" description="Basic and acidic residues" evidence="1">
    <location>
        <begin position="232"/>
        <end position="245"/>
    </location>
</feature>
<feature type="region of interest" description="Disordered" evidence="1">
    <location>
        <begin position="229"/>
        <end position="296"/>
    </location>
</feature>
<name>G0NDL5_CAEBE</name>
<feature type="compositionally biased region" description="Basic and acidic residues" evidence="1">
    <location>
        <begin position="275"/>
        <end position="296"/>
    </location>
</feature>
<accession>G0NDL5</accession>